<comment type="function">
    <text evidence="10">Participates in the translocation of lipoproteins from the inner membrane to the outer membrane. Only forms a complex with a lipoprotein if the residue after the N-terminal Cys is not an aspartate (The Asp acts as a targeting signal to indicate that the lipoprotein should stay in the inner membrane).</text>
</comment>
<dbReference type="RefSeq" id="WP_232595004.1">
    <property type="nucleotide sequence ID" value="NZ_BSPD01000079.1"/>
</dbReference>
<keyword evidence="5 10" id="KW-0813">Transport</keyword>
<evidence type="ECO:0000313" key="12">
    <source>
        <dbReference type="EMBL" id="GLS27450.1"/>
    </source>
</evidence>
<feature type="region of interest" description="Disordered" evidence="11">
    <location>
        <begin position="69"/>
        <end position="89"/>
    </location>
</feature>
<dbReference type="Proteomes" id="UP001156870">
    <property type="component" value="Unassembled WGS sequence"/>
</dbReference>
<dbReference type="SUPFAM" id="SSF89392">
    <property type="entry name" value="Prokaryotic lipoproteins and lipoprotein localization factors"/>
    <property type="match status" value="1"/>
</dbReference>
<dbReference type="CDD" id="cd16325">
    <property type="entry name" value="LolA"/>
    <property type="match status" value="1"/>
</dbReference>
<comment type="subunit">
    <text evidence="3 10">Monomer.</text>
</comment>
<keyword evidence="9 10" id="KW-0143">Chaperone</keyword>
<evidence type="ECO:0000256" key="9">
    <source>
        <dbReference type="ARBA" id="ARBA00023186"/>
    </source>
</evidence>
<dbReference type="AlphaFoldDB" id="A0AA37T5P8"/>
<accession>A0AA37T5P8</accession>
<evidence type="ECO:0000256" key="2">
    <source>
        <dbReference type="ARBA" id="ARBA00007615"/>
    </source>
</evidence>
<proteinExistence type="inferred from homology"/>
<comment type="subcellular location">
    <subcellularLocation>
        <location evidence="1 10">Periplasm</location>
    </subcellularLocation>
</comment>
<keyword evidence="7 10" id="KW-0574">Periplasm</keyword>
<keyword evidence="8 10" id="KW-0653">Protein transport</keyword>
<evidence type="ECO:0000256" key="10">
    <source>
        <dbReference type="HAMAP-Rule" id="MF_00240"/>
    </source>
</evidence>
<evidence type="ECO:0000256" key="5">
    <source>
        <dbReference type="ARBA" id="ARBA00022448"/>
    </source>
</evidence>
<gene>
    <name evidence="10" type="primary">lolA</name>
    <name evidence="12" type="ORF">GCM10007877_31690</name>
</gene>
<evidence type="ECO:0000256" key="8">
    <source>
        <dbReference type="ARBA" id="ARBA00022927"/>
    </source>
</evidence>
<dbReference type="EMBL" id="BSPD01000079">
    <property type="protein sequence ID" value="GLS27450.1"/>
    <property type="molecule type" value="Genomic_DNA"/>
</dbReference>
<evidence type="ECO:0000256" key="4">
    <source>
        <dbReference type="ARBA" id="ARBA00014035"/>
    </source>
</evidence>
<dbReference type="GO" id="GO:0030288">
    <property type="term" value="C:outer membrane-bounded periplasmic space"/>
    <property type="evidence" value="ECO:0007669"/>
    <property type="project" value="TreeGrafter"/>
</dbReference>
<reference evidence="12 13" key="1">
    <citation type="journal article" date="2014" name="Int. J. Syst. Evol. Microbiol.">
        <title>Complete genome sequence of Corynebacterium casei LMG S-19264T (=DSM 44701T), isolated from a smear-ripened cheese.</title>
        <authorList>
            <consortium name="US DOE Joint Genome Institute (JGI-PGF)"/>
            <person name="Walter F."/>
            <person name="Albersmeier A."/>
            <person name="Kalinowski J."/>
            <person name="Ruckert C."/>
        </authorList>
    </citation>
    <scope>NUCLEOTIDE SEQUENCE [LARGE SCALE GENOMIC DNA]</scope>
    <source>
        <strain evidence="12 13">NBRC 110095</strain>
    </source>
</reference>
<name>A0AA37T5P8_9GAMM</name>
<comment type="caution">
    <text evidence="12">The sequence shown here is derived from an EMBL/GenBank/DDBJ whole genome shotgun (WGS) entry which is preliminary data.</text>
</comment>
<dbReference type="InterPro" id="IPR004564">
    <property type="entry name" value="OM_lipoprot_carrier_LolA-like"/>
</dbReference>
<comment type="similarity">
    <text evidence="2 10">Belongs to the LolA family.</text>
</comment>
<sequence>MNIFFPGERRQVLSSVRKIAVGVTGVLLMSSAIASSAMGGGTEPYETTVAQKTVTQKTVAQETTDQKTVAQQKEAQQKEVQQPANKKQDIHQAFTRELAKRLKSLQSVTGKFTQRLLSKEGELLQSSEGNFALQQPSQFRWHTLAPFEQVLMSDGDTLWLYDPDLEQVTVKKITPQNDQTPMRLISGDQKALTDNYLVSQLITMESFPVKRRYELVPTGASEYSAISVTFAGDQLIEMSALDASSNTTEFAFSDMNTAAKLNDEDFHFTIPKGTDVFHEDAP</sequence>
<dbReference type="PANTHER" id="PTHR35869:SF1">
    <property type="entry name" value="OUTER-MEMBRANE LIPOPROTEIN CARRIER PROTEIN"/>
    <property type="match status" value="1"/>
</dbReference>
<evidence type="ECO:0000256" key="3">
    <source>
        <dbReference type="ARBA" id="ARBA00011245"/>
    </source>
</evidence>
<dbReference type="InterPro" id="IPR029046">
    <property type="entry name" value="LolA/LolB/LppX"/>
</dbReference>
<evidence type="ECO:0000256" key="11">
    <source>
        <dbReference type="SAM" id="MobiDB-lite"/>
    </source>
</evidence>
<dbReference type="GO" id="GO:0044874">
    <property type="term" value="P:lipoprotein localization to outer membrane"/>
    <property type="evidence" value="ECO:0007669"/>
    <property type="project" value="UniProtKB-UniRule"/>
</dbReference>
<feature type="compositionally biased region" description="Low complexity" evidence="11">
    <location>
        <begin position="69"/>
        <end position="82"/>
    </location>
</feature>
<dbReference type="Pfam" id="PF03548">
    <property type="entry name" value="LolA"/>
    <property type="match status" value="1"/>
</dbReference>
<organism evidence="12 13">
    <name type="scientific">Marinibactrum halimedae</name>
    <dbReference type="NCBI Taxonomy" id="1444977"/>
    <lineage>
        <taxon>Bacteria</taxon>
        <taxon>Pseudomonadati</taxon>
        <taxon>Pseudomonadota</taxon>
        <taxon>Gammaproteobacteria</taxon>
        <taxon>Cellvibrionales</taxon>
        <taxon>Cellvibrionaceae</taxon>
        <taxon>Marinibactrum</taxon>
    </lineage>
</organism>
<evidence type="ECO:0000256" key="7">
    <source>
        <dbReference type="ARBA" id="ARBA00022764"/>
    </source>
</evidence>
<dbReference type="Gene3D" id="2.50.20.10">
    <property type="entry name" value="Lipoprotein localisation LolA/LolB/LppX"/>
    <property type="match status" value="1"/>
</dbReference>
<evidence type="ECO:0000256" key="6">
    <source>
        <dbReference type="ARBA" id="ARBA00022729"/>
    </source>
</evidence>
<dbReference type="PANTHER" id="PTHR35869">
    <property type="entry name" value="OUTER-MEMBRANE LIPOPROTEIN CARRIER PROTEIN"/>
    <property type="match status" value="1"/>
</dbReference>
<dbReference type="GO" id="GO:0042953">
    <property type="term" value="P:lipoprotein transport"/>
    <property type="evidence" value="ECO:0007669"/>
    <property type="project" value="InterPro"/>
</dbReference>
<keyword evidence="6" id="KW-0732">Signal</keyword>
<dbReference type="NCBIfam" id="TIGR00547">
    <property type="entry name" value="lolA"/>
    <property type="match status" value="1"/>
</dbReference>
<keyword evidence="13" id="KW-1185">Reference proteome</keyword>
<evidence type="ECO:0000313" key="13">
    <source>
        <dbReference type="Proteomes" id="UP001156870"/>
    </source>
</evidence>
<protein>
    <recommendedName>
        <fullName evidence="4 10">Outer-membrane lipoprotein carrier protein</fullName>
    </recommendedName>
</protein>
<dbReference type="HAMAP" id="MF_00240">
    <property type="entry name" value="LolA"/>
    <property type="match status" value="1"/>
</dbReference>
<evidence type="ECO:0000256" key="1">
    <source>
        <dbReference type="ARBA" id="ARBA00004418"/>
    </source>
</evidence>
<dbReference type="InterPro" id="IPR018323">
    <property type="entry name" value="OM_lipoprot_carrier_LolA_Pbac"/>
</dbReference>